<keyword evidence="4" id="KW-1133">Transmembrane helix</keyword>
<feature type="region of interest" description="Disordered" evidence="3">
    <location>
        <begin position="79"/>
        <end position="102"/>
    </location>
</feature>
<dbReference type="Proteomes" id="UP000702954">
    <property type="component" value="Unassembled WGS sequence"/>
</dbReference>
<sequence>MRDVNKLLKLDPTNTELLNQKQKLLQQSIQETETRLKTLKQASEQAAKTAGNYDAWKQAYTPIQQEIEKTNAHLDELRKKEKEAGKTNKIDTQPLKEYQKEIDKTNSELRELKKKKTEIEKADRINTQEYNKYQKKIESTEKSLDKLIAKKEKMAKSEKIDVEQYVKLEKEIGSATELLKDLKFRQKEVYNESIYNSAEYRSIKEEIGQIENKLEGLKNKKQEVKESLENPVKPEGLRLIEKEIEESENKLEELKNQKKQVDDEFGHPISPEGMDALQREIVETTNEYKALRKEVGSANADLAKVSAVTGKVGETATAAGKKMLPLTGALGGIGVASVSMANNFEDAMSQAAGALDKPMSEMEELRQLAIKTGQDTIFSATEAGNAITELAKGGLTEADIKAGALQTTMDLAASSGMGLGDAANVVVQAMGAFGLEANKSAEAANALAGAAAASSTDVEPLTQALAQCSSGAKNAGWTIQETTAVLGRFADAGIEGSDAGTSLKVMLQKLAAPASDKAADMIEDLGLKTRDSSGQLLGATEMAQELQDKLGGLDAASRDAALSTIFGSDAMRAATVLMNSGEKGLQKYIKATNDQEAAQRLANSQMGDGSRAIEELKGSLETAGIQIGDTLAPIIQKLAEIITNLVNKFSALPEGVQQAIVIIGILVAAIGPLLIVIGKISTGISAITGAMSKISGVGGTIMKMITKMKGLVKSLFGLIMAHPVIAVITAIVAALVVLYNKCEWFRDAVNAVWDAVKKGFFAAWDAIVKFFTETIPEAWNNTVSFFQGIPEWWNGIWTSVKTKFEEVWTAMMANPIINALATYISQMFENLKITLFGIWDGIKTAAAGAWELIKNAILGPVLLLIDLVLGDFDKLREDAEKIWSNMQEAAQKFWSGIEQVVTSLVEGIVNAVKIRFEALKNTVSAIWNETKNAASNIWNGIKTTVSNLANNTKEAAVNGFNAMKDGISNAISSIPDMIRGIFDKVRNIIENVISSAWEWGSDFIEGLKEGIMSGVKGIINTIEGIADKIRSLLHFSRPDEGPLRDYETWMPDFIDGMVKGLDRNVYKISDAVGRVARTISDGMGSQSLLTEAGGMSINLNNAVNVQIGNKNFDSYIVKTAQAGIGSAQKAGRRARGH</sequence>
<dbReference type="PANTHER" id="PTHR37813">
    <property type="entry name" value="FELS-2 PROPHAGE PROTEIN"/>
    <property type="match status" value="1"/>
</dbReference>
<dbReference type="PANTHER" id="PTHR37813:SF1">
    <property type="entry name" value="FELS-2 PROPHAGE PROTEIN"/>
    <property type="match status" value="1"/>
</dbReference>
<dbReference type="AlphaFoldDB" id="A0A4R3J7W5"/>
<keyword evidence="4" id="KW-0812">Transmembrane</keyword>
<evidence type="ECO:0000256" key="2">
    <source>
        <dbReference type="SAM" id="Coils"/>
    </source>
</evidence>
<dbReference type="NCBIfam" id="TIGR01760">
    <property type="entry name" value="tape_meas_TP901"/>
    <property type="match status" value="1"/>
</dbReference>
<keyword evidence="4" id="KW-0472">Membrane</keyword>
<accession>A0A4R3J7W5</accession>
<name>A0A4R3J7W5_9FIRM</name>
<reference evidence="6 9" key="1">
    <citation type="journal article" date="2018" name="Int. J. Syst. Evol. Microbiol.">
        <title>Draft Genome Sequence of Faecalimonas umbilicata JCM 30896T, an Acetate-Producing Bacterium Isolated from Human Feces.</title>
        <authorList>
            <person name="Sakamoto M."/>
            <person name="Ikeyama N."/>
            <person name="Yuki M."/>
            <person name="Ohkuma M."/>
        </authorList>
    </citation>
    <scope>NUCLEOTIDE SEQUENCE [LARGE SCALE GENOMIC DNA]</scope>
    <source>
        <strain evidence="6 9">EGH7</strain>
    </source>
</reference>
<evidence type="ECO:0000256" key="3">
    <source>
        <dbReference type="SAM" id="MobiDB-lite"/>
    </source>
</evidence>
<gene>
    <name evidence="7" type="ORF">EDD74_13431</name>
    <name evidence="6" type="ORF">FAEUMB_17310</name>
</gene>
<keyword evidence="9" id="KW-1185">Reference proteome</keyword>
<evidence type="ECO:0000259" key="5">
    <source>
        <dbReference type="Pfam" id="PF10145"/>
    </source>
</evidence>
<dbReference type="InterPro" id="IPR010090">
    <property type="entry name" value="Phage_tape_meas"/>
</dbReference>
<feature type="coiled-coil region" evidence="2">
    <location>
        <begin position="200"/>
        <end position="301"/>
    </location>
</feature>
<keyword evidence="1" id="KW-1188">Viral release from host cell</keyword>
<evidence type="ECO:0000313" key="8">
    <source>
        <dbReference type="Proteomes" id="UP000294613"/>
    </source>
</evidence>
<dbReference type="EMBL" id="BHEO01000008">
    <property type="protein sequence ID" value="GBU05190.1"/>
    <property type="molecule type" value="Genomic_DNA"/>
</dbReference>
<evidence type="ECO:0000313" key="6">
    <source>
        <dbReference type="EMBL" id="GBU05190.1"/>
    </source>
</evidence>
<dbReference type="Pfam" id="PF10145">
    <property type="entry name" value="PhageMin_Tail"/>
    <property type="match status" value="1"/>
</dbReference>
<feature type="domain" description="Phage tail tape measure protein" evidence="5">
    <location>
        <begin position="366"/>
        <end position="567"/>
    </location>
</feature>
<comment type="caution">
    <text evidence="7">The sequence shown here is derived from an EMBL/GenBank/DDBJ whole genome shotgun (WGS) entry which is preliminary data.</text>
</comment>
<organism evidence="7 8">
    <name type="scientific">Faecalimonas umbilicata</name>
    <dbReference type="NCBI Taxonomy" id="1912855"/>
    <lineage>
        <taxon>Bacteria</taxon>
        <taxon>Bacillati</taxon>
        <taxon>Bacillota</taxon>
        <taxon>Clostridia</taxon>
        <taxon>Lachnospirales</taxon>
        <taxon>Lachnospiraceae</taxon>
        <taxon>Faecalimonas</taxon>
    </lineage>
</organism>
<proteinExistence type="predicted"/>
<keyword evidence="2" id="KW-0175">Coiled coil</keyword>
<dbReference type="EMBL" id="SLZV01000034">
    <property type="protein sequence ID" value="TCS62039.1"/>
    <property type="molecule type" value="Genomic_DNA"/>
</dbReference>
<dbReference type="Gene3D" id="1.20.120.20">
    <property type="entry name" value="Apolipoprotein"/>
    <property type="match status" value="2"/>
</dbReference>
<evidence type="ECO:0000313" key="7">
    <source>
        <dbReference type="EMBL" id="TCS62039.1"/>
    </source>
</evidence>
<feature type="transmembrane region" description="Helical" evidence="4">
    <location>
        <begin position="659"/>
        <end position="677"/>
    </location>
</feature>
<dbReference type="RefSeq" id="WP_116441720.1">
    <property type="nucleotide sequence ID" value="NZ_BHEO01000008.1"/>
</dbReference>
<feature type="transmembrane region" description="Helical" evidence="4">
    <location>
        <begin position="711"/>
        <end position="739"/>
    </location>
</feature>
<evidence type="ECO:0000256" key="4">
    <source>
        <dbReference type="SAM" id="Phobius"/>
    </source>
</evidence>
<evidence type="ECO:0000256" key="1">
    <source>
        <dbReference type="ARBA" id="ARBA00022612"/>
    </source>
</evidence>
<feature type="compositionally biased region" description="Basic and acidic residues" evidence="3">
    <location>
        <begin position="79"/>
        <end position="89"/>
    </location>
</feature>
<protein>
    <submittedName>
        <fullName evidence="7">TP901 family phage tail tape measure protein</fullName>
    </submittedName>
</protein>
<dbReference type="Proteomes" id="UP000294613">
    <property type="component" value="Unassembled WGS sequence"/>
</dbReference>
<evidence type="ECO:0000313" key="9">
    <source>
        <dbReference type="Proteomes" id="UP000702954"/>
    </source>
</evidence>
<reference evidence="7 8" key="2">
    <citation type="submission" date="2019-03" db="EMBL/GenBank/DDBJ databases">
        <title>Genomic Encyclopedia of Type Strains, Phase IV (KMG-IV): sequencing the most valuable type-strain genomes for metagenomic binning, comparative biology and taxonomic classification.</title>
        <authorList>
            <person name="Goeker M."/>
        </authorList>
    </citation>
    <scope>NUCLEOTIDE SEQUENCE [LARGE SCALE GENOMIC DNA]</scope>
    <source>
        <strain evidence="7 8">DSM 103426</strain>
    </source>
</reference>